<protein>
    <submittedName>
        <fullName evidence="1">AAA domain protein</fullName>
    </submittedName>
</protein>
<reference evidence="1" key="1">
    <citation type="journal article" date="2021" name="Proc. Natl. Acad. Sci. U.S.A.">
        <title>A Catalog of Tens of Thousands of Viruses from Human Metagenomes Reveals Hidden Associations with Chronic Diseases.</title>
        <authorList>
            <person name="Tisza M.J."/>
            <person name="Buck C.B."/>
        </authorList>
    </citation>
    <scope>NUCLEOTIDE SEQUENCE</scope>
    <source>
        <strain evidence="1">Ct96x5</strain>
    </source>
</reference>
<dbReference type="Gene3D" id="3.40.50.300">
    <property type="entry name" value="P-loop containing nucleotide triphosphate hydrolases"/>
    <property type="match status" value="1"/>
</dbReference>
<dbReference type="SUPFAM" id="SSF52540">
    <property type="entry name" value="P-loop containing nucleoside triphosphate hydrolases"/>
    <property type="match status" value="1"/>
</dbReference>
<name>A0A8S5PSF3_9CAUD</name>
<organism evidence="1">
    <name type="scientific">Siphoviridae sp. ct96x5</name>
    <dbReference type="NCBI Taxonomy" id="2825367"/>
    <lineage>
        <taxon>Viruses</taxon>
        <taxon>Duplodnaviria</taxon>
        <taxon>Heunggongvirae</taxon>
        <taxon>Uroviricota</taxon>
        <taxon>Caudoviricetes</taxon>
    </lineage>
</organism>
<proteinExistence type="predicted"/>
<dbReference type="InterPro" id="IPR027417">
    <property type="entry name" value="P-loop_NTPase"/>
</dbReference>
<sequence length="386" mass="42884">MIRSAFSVRKKIRMLIYGEQFTGKSTFASQFAYFKRDDGTDFRVLYIDTEGGSMDNIIDDLRSNGVKEQNFLIASTQSLAEVLDYIKKITDNEDFIDENDEVILDSYGAPFRVDALVIDSATILNIVARQGLAEFSKRRAKVKAEAAGLVGDAKAVKVEGAGMELKDYNTLNYKGQSLILDLNASGVNYIVTCREKNETESVKDDKGQISSIPTGRKIPDGFKGQEYNVDTEIRLFRSPDDDSVVMAYFVKDRTKLHGSCETVENPSLLEYREILDKSAANKEYIIKNGLNDAVKTEMELTMRDLGIDEEETAKKEANEEAEASAGPTVDTLRNKARKLISDCTNPVKKANAQKAVKDAGLPTAFSKVTDINVMKQIVSIVEKEIV</sequence>
<evidence type="ECO:0000313" key="1">
    <source>
        <dbReference type="EMBL" id="DAE09421.1"/>
    </source>
</evidence>
<dbReference type="Pfam" id="PF13479">
    <property type="entry name" value="AAA_24"/>
    <property type="match status" value="1"/>
</dbReference>
<accession>A0A8S5PSF3</accession>
<dbReference type="EMBL" id="BK015488">
    <property type="protein sequence ID" value="DAE09421.1"/>
    <property type="molecule type" value="Genomic_DNA"/>
</dbReference>